<reference evidence="3" key="1">
    <citation type="journal article" date="2010" name="Science">
        <title>The genome of the Western clawed frog Xenopus tropicalis.</title>
        <authorList>
            <person name="Hellsten U."/>
            <person name="Harland R.M."/>
            <person name="Gilchrist M.J."/>
            <person name="Hendrix D."/>
            <person name="Jurka J."/>
            <person name="Kapitonov V."/>
            <person name="Ovcharenko I."/>
            <person name="Putnam N.H."/>
            <person name="Shu S."/>
            <person name="Taher L."/>
            <person name="Blitz I.L."/>
            <person name="Blumberg B."/>
            <person name="Dichmann D.S."/>
            <person name="Dubchak I."/>
            <person name="Amaya E."/>
            <person name="Detter J.C."/>
            <person name="Fletcher R."/>
            <person name="Gerhard D.S."/>
            <person name="Goodstein D."/>
            <person name="Graves T."/>
            <person name="Grigoriev I.V."/>
            <person name="Grimwood J."/>
            <person name="Kawashima T."/>
            <person name="Lindquist E."/>
            <person name="Lucas S.M."/>
            <person name="Mead P.E."/>
            <person name="Mitros T."/>
            <person name="Ogino H."/>
            <person name="Ohta Y."/>
            <person name="Poliakov A.V."/>
            <person name="Pollet N."/>
            <person name="Robert J."/>
            <person name="Salamov A."/>
            <person name="Sater A.K."/>
            <person name="Schmutz J."/>
            <person name="Terry A."/>
            <person name="Vize P.D."/>
            <person name="Warren W.C."/>
            <person name="Wells D."/>
            <person name="Wills A."/>
            <person name="Wilson R.K."/>
            <person name="Zimmerman L.B."/>
            <person name="Zorn A.M."/>
            <person name="Grainger R."/>
            <person name="Grammer T."/>
            <person name="Khokha M.K."/>
            <person name="Richardson P.M."/>
            <person name="Rokhsar D.S."/>
        </authorList>
    </citation>
    <scope>NUCLEOTIDE SEQUENCE [LARGE SCALE GENOMIC DNA]</scope>
    <source>
        <strain evidence="3">Nigerian</strain>
    </source>
</reference>
<evidence type="ECO:0000256" key="1">
    <source>
        <dbReference type="SAM" id="Coils"/>
    </source>
</evidence>
<evidence type="ECO:0008006" key="4">
    <source>
        <dbReference type="Google" id="ProtNLM"/>
    </source>
</evidence>
<dbReference type="Gene3D" id="3.30.70.1820">
    <property type="entry name" value="L1 transposable element, RRM domain"/>
    <property type="match status" value="1"/>
</dbReference>
<dbReference type="Ensembl" id="ENSXETT00000124616">
    <property type="protein sequence ID" value="ENSXETP00000118531"/>
    <property type="gene ID" value="ENSXETG00000047775"/>
</dbReference>
<dbReference type="AlphaFoldDB" id="A0A803KDP9"/>
<sequence>MGKHSQKQKTEAVTRLERFARTEPQSSQSISPNDSLPPSPGMVAETPEPSPSELLSAIIESRTATTSQLEEIKVDISLLRHDLQNIRERTTEVETRVSTLEDTVSPLPNNITVIKQQLQQALDKTEDLENRLRRNNVRIVGLPEKVEGQNPETFIENWLKQTLGNDTFSTMFVVERAHRVPTRPHPPGAPPRPFLLRMLNYRDRDAALKAARIKGPITFNGTTVSLYPDFSPTIQKQRATFTAIKRRLREAHIPYGMIYPARLRVQDGDRAQFFNSPAEADDWLTRRNPRRSPPRD</sequence>
<organism evidence="3">
    <name type="scientific">Xenopus tropicalis</name>
    <name type="common">Western clawed frog</name>
    <name type="synonym">Silurana tropicalis</name>
    <dbReference type="NCBI Taxonomy" id="8364"/>
    <lineage>
        <taxon>Eukaryota</taxon>
        <taxon>Metazoa</taxon>
        <taxon>Chordata</taxon>
        <taxon>Craniata</taxon>
        <taxon>Vertebrata</taxon>
        <taxon>Euteleostomi</taxon>
        <taxon>Amphibia</taxon>
        <taxon>Batrachia</taxon>
        <taxon>Anura</taxon>
        <taxon>Pipoidea</taxon>
        <taxon>Pipidae</taxon>
        <taxon>Xenopodinae</taxon>
        <taxon>Xenopus</taxon>
        <taxon>Silurana</taxon>
    </lineage>
</organism>
<dbReference type="SUPFAM" id="SSF57997">
    <property type="entry name" value="Tropomyosin"/>
    <property type="match status" value="1"/>
</dbReference>
<feature type="coiled-coil region" evidence="1">
    <location>
        <begin position="69"/>
        <end position="138"/>
    </location>
</feature>
<evidence type="ECO:0000256" key="2">
    <source>
        <dbReference type="SAM" id="MobiDB-lite"/>
    </source>
</evidence>
<accession>A0A803KDP9</accession>
<feature type="region of interest" description="Disordered" evidence="2">
    <location>
        <begin position="1"/>
        <end position="52"/>
    </location>
</feature>
<name>A0A803KDP9_XENTR</name>
<keyword evidence="1" id="KW-0175">Coiled coil</keyword>
<protein>
    <recommendedName>
        <fullName evidence="4">L1 transposable element RRM domain-containing protein</fullName>
    </recommendedName>
</protein>
<dbReference type="GeneTree" id="ENSGT00940000160789"/>
<dbReference type="InterPro" id="IPR004244">
    <property type="entry name" value="Transposase_22"/>
</dbReference>
<reference evidence="3" key="2">
    <citation type="submission" date="2021-03" db="UniProtKB">
        <authorList>
            <consortium name="Ensembl"/>
        </authorList>
    </citation>
    <scope>IDENTIFICATION</scope>
</reference>
<feature type="compositionally biased region" description="Basic and acidic residues" evidence="2">
    <location>
        <begin position="8"/>
        <end position="21"/>
    </location>
</feature>
<dbReference type="InParanoid" id="A0A803KDP9"/>
<feature type="compositionally biased region" description="Polar residues" evidence="2">
    <location>
        <begin position="23"/>
        <end position="34"/>
    </location>
</feature>
<dbReference type="PANTHER" id="PTHR11505">
    <property type="entry name" value="L1 TRANSPOSABLE ELEMENT-RELATED"/>
    <property type="match status" value="1"/>
</dbReference>
<evidence type="ECO:0000313" key="3">
    <source>
        <dbReference type="Ensembl" id="ENSXETP00000118531"/>
    </source>
</evidence>
<proteinExistence type="predicted"/>